<accession>A0A550BVC3</accession>
<feature type="compositionally biased region" description="Basic and acidic residues" evidence="1">
    <location>
        <begin position="76"/>
        <end position="87"/>
    </location>
</feature>
<name>A0A550BVC3_9AGAR</name>
<gene>
    <name evidence="2" type="ORF">BD626DRAFT_575665</name>
</gene>
<comment type="caution">
    <text evidence="2">The sequence shown here is derived from an EMBL/GenBank/DDBJ whole genome shotgun (WGS) entry which is preliminary data.</text>
</comment>
<proteinExistence type="predicted"/>
<sequence>MCHICDSEECAMCPLLKEVMRTEMTYIDLWEQFRAEEAAVNEQLRLQRCLEVRIINLRELFPEAFTYSRQNSVQNKAEEEQPQKSDEQTTGVILDSGEDTDTTAVADGDSEDEVERALTAHGVDDDEA</sequence>
<organism evidence="2 3">
    <name type="scientific">Schizophyllum amplum</name>
    <dbReference type="NCBI Taxonomy" id="97359"/>
    <lineage>
        <taxon>Eukaryota</taxon>
        <taxon>Fungi</taxon>
        <taxon>Dikarya</taxon>
        <taxon>Basidiomycota</taxon>
        <taxon>Agaricomycotina</taxon>
        <taxon>Agaricomycetes</taxon>
        <taxon>Agaricomycetidae</taxon>
        <taxon>Agaricales</taxon>
        <taxon>Schizophyllaceae</taxon>
        <taxon>Schizophyllum</taxon>
    </lineage>
</organism>
<reference evidence="2 3" key="1">
    <citation type="journal article" date="2019" name="New Phytol.">
        <title>Comparative genomics reveals unique wood-decay strategies and fruiting body development in the Schizophyllaceae.</title>
        <authorList>
            <person name="Almasi E."/>
            <person name="Sahu N."/>
            <person name="Krizsan K."/>
            <person name="Balint B."/>
            <person name="Kovacs G.M."/>
            <person name="Kiss B."/>
            <person name="Cseklye J."/>
            <person name="Drula E."/>
            <person name="Henrissat B."/>
            <person name="Nagy I."/>
            <person name="Chovatia M."/>
            <person name="Adam C."/>
            <person name="LaButti K."/>
            <person name="Lipzen A."/>
            <person name="Riley R."/>
            <person name="Grigoriev I.V."/>
            <person name="Nagy L.G."/>
        </authorList>
    </citation>
    <scope>NUCLEOTIDE SEQUENCE [LARGE SCALE GENOMIC DNA]</scope>
    <source>
        <strain evidence="2 3">NL-1724</strain>
    </source>
</reference>
<evidence type="ECO:0000256" key="1">
    <source>
        <dbReference type="SAM" id="MobiDB-lite"/>
    </source>
</evidence>
<dbReference type="EMBL" id="VDMD01000068">
    <property type="protein sequence ID" value="TRM56519.1"/>
    <property type="molecule type" value="Genomic_DNA"/>
</dbReference>
<dbReference type="Proteomes" id="UP000320762">
    <property type="component" value="Unassembled WGS sequence"/>
</dbReference>
<protein>
    <submittedName>
        <fullName evidence="2">Uncharacterized protein</fullName>
    </submittedName>
</protein>
<evidence type="ECO:0000313" key="3">
    <source>
        <dbReference type="Proteomes" id="UP000320762"/>
    </source>
</evidence>
<evidence type="ECO:0000313" key="2">
    <source>
        <dbReference type="EMBL" id="TRM56519.1"/>
    </source>
</evidence>
<feature type="region of interest" description="Disordered" evidence="1">
    <location>
        <begin position="70"/>
        <end position="128"/>
    </location>
</feature>
<dbReference type="AlphaFoldDB" id="A0A550BVC3"/>
<keyword evidence="3" id="KW-1185">Reference proteome</keyword>